<evidence type="ECO:0000313" key="3">
    <source>
        <dbReference type="Proteomes" id="UP000294933"/>
    </source>
</evidence>
<evidence type="ECO:0008006" key="4">
    <source>
        <dbReference type="Google" id="ProtNLM"/>
    </source>
</evidence>
<evidence type="ECO:0000313" key="2">
    <source>
        <dbReference type="EMBL" id="TDL29145.1"/>
    </source>
</evidence>
<accession>A0A4R5XF09</accession>
<protein>
    <recommendedName>
        <fullName evidence="4">Cyanovirin-N domain-containing protein</fullName>
    </recommendedName>
</protein>
<dbReference type="VEuPathDB" id="FungiDB:BD410DRAFT_823370"/>
<evidence type="ECO:0000256" key="1">
    <source>
        <dbReference type="SAM" id="SignalP"/>
    </source>
</evidence>
<dbReference type="AlphaFoldDB" id="A0A4R5XF09"/>
<organism evidence="2 3">
    <name type="scientific">Rickenella mellea</name>
    <dbReference type="NCBI Taxonomy" id="50990"/>
    <lineage>
        <taxon>Eukaryota</taxon>
        <taxon>Fungi</taxon>
        <taxon>Dikarya</taxon>
        <taxon>Basidiomycota</taxon>
        <taxon>Agaricomycotina</taxon>
        <taxon>Agaricomycetes</taxon>
        <taxon>Hymenochaetales</taxon>
        <taxon>Rickenellaceae</taxon>
        <taxon>Rickenella</taxon>
    </lineage>
</organism>
<reference evidence="2 3" key="1">
    <citation type="submission" date="2018-06" db="EMBL/GenBank/DDBJ databases">
        <title>A transcriptomic atlas of mushroom development highlights an independent origin of complex multicellularity.</title>
        <authorList>
            <consortium name="DOE Joint Genome Institute"/>
            <person name="Krizsan K."/>
            <person name="Almasi E."/>
            <person name="Merenyi Z."/>
            <person name="Sahu N."/>
            <person name="Viragh M."/>
            <person name="Koszo T."/>
            <person name="Mondo S."/>
            <person name="Kiss B."/>
            <person name="Balint B."/>
            <person name="Kues U."/>
            <person name="Barry K."/>
            <person name="Hegedus J.C."/>
            <person name="Henrissat B."/>
            <person name="Johnson J."/>
            <person name="Lipzen A."/>
            <person name="Ohm R."/>
            <person name="Nagy I."/>
            <person name="Pangilinan J."/>
            <person name="Yan J."/>
            <person name="Xiong Y."/>
            <person name="Grigoriev I.V."/>
            <person name="Hibbett D.S."/>
            <person name="Nagy L.G."/>
        </authorList>
    </citation>
    <scope>NUCLEOTIDE SEQUENCE [LARGE SCALE GENOMIC DNA]</scope>
    <source>
        <strain evidence="2 3">SZMC22713</strain>
    </source>
</reference>
<dbReference type="EMBL" id="ML170156">
    <property type="protein sequence ID" value="TDL29145.1"/>
    <property type="molecule type" value="Genomic_DNA"/>
</dbReference>
<keyword evidence="1" id="KW-0732">Signal</keyword>
<feature type="chain" id="PRO_5020772625" description="Cyanovirin-N domain-containing protein" evidence="1">
    <location>
        <begin position="23"/>
        <end position="174"/>
    </location>
</feature>
<feature type="signal peptide" evidence="1">
    <location>
        <begin position="1"/>
        <end position="22"/>
    </location>
</feature>
<sequence>MKFTSLLVSVAALVLATASIFAYPEKLVAAFRPPHHEATIPNCGSRRKGVTCALDDEVQLLGRQQKFMYLLESSSIYCQWKTQLPLSYSACLRLNSQGHISILKETKGATEYVDNECRWSRAENDGESQRGFGVDCNDTCGDQQPWNKPLEPYKNLSFNGRFAITILCKIQSDS</sequence>
<proteinExistence type="predicted"/>
<name>A0A4R5XF09_9AGAM</name>
<keyword evidence="3" id="KW-1185">Reference proteome</keyword>
<dbReference type="Proteomes" id="UP000294933">
    <property type="component" value="Unassembled WGS sequence"/>
</dbReference>
<gene>
    <name evidence="2" type="ORF">BD410DRAFT_823370</name>
</gene>